<dbReference type="AlphaFoldDB" id="A0A1I7AYS1"/>
<gene>
    <name evidence="1" type="ORF">SAMN04487956_12120</name>
</gene>
<sequence>MVECHYCEKPLGDLTWVMDKLSQNKMNGELGFQSECCGGAFKAYSKVMAYHVVPLDPVPEGRPSGPILIGHA</sequence>
<organism evidence="1 2">
    <name type="scientific">Halomonas saccharevitans</name>
    <dbReference type="NCBI Taxonomy" id="416872"/>
    <lineage>
        <taxon>Bacteria</taxon>
        <taxon>Pseudomonadati</taxon>
        <taxon>Pseudomonadota</taxon>
        <taxon>Gammaproteobacteria</taxon>
        <taxon>Oceanospirillales</taxon>
        <taxon>Halomonadaceae</taxon>
        <taxon>Halomonas</taxon>
    </lineage>
</organism>
<dbReference type="EMBL" id="FPAQ01000021">
    <property type="protein sequence ID" value="SFT80080.1"/>
    <property type="molecule type" value="Genomic_DNA"/>
</dbReference>
<reference evidence="1 2" key="1">
    <citation type="submission" date="2016-10" db="EMBL/GenBank/DDBJ databases">
        <authorList>
            <person name="de Groot N.N."/>
        </authorList>
    </citation>
    <scope>NUCLEOTIDE SEQUENCE [LARGE SCALE GENOMIC DNA]</scope>
    <source>
        <strain evidence="1 2">CGMCC 1.6493</strain>
    </source>
</reference>
<proteinExistence type="predicted"/>
<evidence type="ECO:0000313" key="2">
    <source>
        <dbReference type="Proteomes" id="UP000199594"/>
    </source>
</evidence>
<accession>A0A1I7AYS1</accession>
<evidence type="ECO:0000313" key="1">
    <source>
        <dbReference type="EMBL" id="SFT80080.1"/>
    </source>
</evidence>
<protein>
    <submittedName>
        <fullName evidence="1">Uncharacterized protein</fullName>
    </submittedName>
</protein>
<dbReference type="Proteomes" id="UP000199594">
    <property type="component" value="Unassembled WGS sequence"/>
</dbReference>
<name>A0A1I7AYS1_9GAMM</name>